<keyword evidence="8" id="KW-1185">Reference proteome</keyword>
<dbReference type="Pfam" id="PF00892">
    <property type="entry name" value="EamA"/>
    <property type="match status" value="2"/>
</dbReference>
<evidence type="ECO:0000256" key="1">
    <source>
        <dbReference type="ARBA" id="ARBA00004141"/>
    </source>
</evidence>
<accession>W4LZG3</accession>
<evidence type="ECO:0000313" key="8">
    <source>
        <dbReference type="Proteomes" id="UP000019140"/>
    </source>
</evidence>
<keyword evidence="3 5" id="KW-1133">Transmembrane helix</keyword>
<evidence type="ECO:0000256" key="5">
    <source>
        <dbReference type="SAM" id="Phobius"/>
    </source>
</evidence>
<feature type="transmembrane region" description="Helical" evidence="5">
    <location>
        <begin position="260"/>
        <end position="278"/>
    </location>
</feature>
<dbReference type="InterPro" id="IPR037185">
    <property type="entry name" value="EmrE-like"/>
</dbReference>
<feature type="transmembrane region" description="Helical" evidence="5">
    <location>
        <begin position="12"/>
        <end position="31"/>
    </location>
</feature>
<evidence type="ECO:0000256" key="3">
    <source>
        <dbReference type="ARBA" id="ARBA00022989"/>
    </source>
</evidence>
<feature type="non-terminal residue" evidence="7">
    <location>
        <position position="286"/>
    </location>
</feature>
<protein>
    <recommendedName>
        <fullName evidence="6">EamA domain-containing protein</fullName>
    </recommendedName>
</protein>
<dbReference type="AlphaFoldDB" id="W4LZG3"/>
<gene>
    <name evidence="7" type="ORF">ETSY2_34085</name>
</gene>
<feature type="transmembrane region" description="Helical" evidence="5">
    <location>
        <begin position="139"/>
        <end position="158"/>
    </location>
</feature>
<feature type="transmembrane region" description="Helical" evidence="5">
    <location>
        <begin position="79"/>
        <end position="101"/>
    </location>
</feature>
<reference evidence="7 8" key="1">
    <citation type="journal article" date="2014" name="Nature">
        <title>An environmental bacterial taxon with a large and distinct metabolic repertoire.</title>
        <authorList>
            <person name="Wilson M.C."/>
            <person name="Mori T."/>
            <person name="Ruckert C."/>
            <person name="Uria A.R."/>
            <person name="Helf M.J."/>
            <person name="Takada K."/>
            <person name="Gernert C."/>
            <person name="Steffens U.A."/>
            <person name="Heycke N."/>
            <person name="Schmitt S."/>
            <person name="Rinke C."/>
            <person name="Helfrich E.J."/>
            <person name="Brachmann A.O."/>
            <person name="Gurgui C."/>
            <person name="Wakimoto T."/>
            <person name="Kracht M."/>
            <person name="Crusemann M."/>
            <person name="Hentschel U."/>
            <person name="Abe I."/>
            <person name="Matsunaga S."/>
            <person name="Kalinowski J."/>
            <person name="Takeyama H."/>
            <person name="Piel J."/>
        </authorList>
    </citation>
    <scope>NUCLEOTIDE SEQUENCE [LARGE SCALE GENOMIC DNA]</scope>
    <source>
        <strain evidence="8">TSY2</strain>
    </source>
</reference>
<feature type="transmembrane region" description="Helical" evidence="5">
    <location>
        <begin position="198"/>
        <end position="220"/>
    </location>
</feature>
<feature type="domain" description="EamA" evidence="6">
    <location>
        <begin position="170"/>
        <end position="285"/>
    </location>
</feature>
<evidence type="ECO:0000256" key="4">
    <source>
        <dbReference type="ARBA" id="ARBA00023136"/>
    </source>
</evidence>
<feature type="domain" description="EamA" evidence="6">
    <location>
        <begin position="20"/>
        <end position="153"/>
    </location>
</feature>
<evidence type="ECO:0000259" key="6">
    <source>
        <dbReference type="Pfam" id="PF00892"/>
    </source>
</evidence>
<dbReference type="PANTHER" id="PTHR32322:SF9">
    <property type="entry name" value="AMINO-ACID METABOLITE EFFLUX PUMP-RELATED"/>
    <property type="match status" value="1"/>
</dbReference>
<dbReference type="PANTHER" id="PTHR32322">
    <property type="entry name" value="INNER MEMBRANE TRANSPORTER"/>
    <property type="match status" value="1"/>
</dbReference>
<comment type="subcellular location">
    <subcellularLocation>
        <location evidence="1">Membrane</location>
        <topology evidence="1">Multi-pass membrane protein</topology>
    </subcellularLocation>
</comment>
<feature type="transmembrane region" description="Helical" evidence="5">
    <location>
        <begin position="170"/>
        <end position="186"/>
    </location>
</feature>
<dbReference type="InterPro" id="IPR000620">
    <property type="entry name" value="EamA_dom"/>
</dbReference>
<organism evidence="7 8">
    <name type="scientific">Candidatus Entotheonella gemina</name>
    <dbReference type="NCBI Taxonomy" id="1429439"/>
    <lineage>
        <taxon>Bacteria</taxon>
        <taxon>Pseudomonadati</taxon>
        <taxon>Nitrospinota/Tectimicrobiota group</taxon>
        <taxon>Candidatus Tectimicrobiota</taxon>
        <taxon>Candidatus Entotheonellia</taxon>
        <taxon>Candidatus Entotheonellales</taxon>
        <taxon>Candidatus Entotheonellaceae</taxon>
        <taxon>Candidatus Entotheonella</taxon>
    </lineage>
</organism>
<dbReference type="Proteomes" id="UP000019140">
    <property type="component" value="Unassembled WGS sequence"/>
</dbReference>
<keyword evidence="4 5" id="KW-0472">Membrane</keyword>
<feature type="transmembrane region" description="Helical" evidence="5">
    <location>
        <begin position="37"/>
        <end position="59"/>
    </location>
</feature>
<dbReference type="HOGENOM" id="CLU_033863_5_2_7"/>
<dbReference type="InterPro" id="IPR050638">
    <property type="entry name" value="AA-Vitamin_Transporters"/>
</dbReference>
<proteinExistence type="predicted"/>
<feature type="transmembrane region" description="Helical" evidence="5">
    <location>
        <begin position="107"/>
        <end position="127"/>
    </location>
</feature>
<comment type="caution">
    <text evidence="7">The sequence shown here is derived from an EMBL/GenBank/DDBJ whole genome shotgun (WGS) entry which is preliminary data.</text>
</comment>
<sequence>MQPAVSAHRRLRDWIGLGTIVILFASGFTLIDITVTTITPLTMTAGRMILGTCVLYVWIRARGQHLPPLRDATGRLSQLWLYFFSLGLVGNVLPNTLIPWGQREIDSGLASILVGLMPLMTLGLSALFVKSEQINRHHLAGFGLGFLGIIVLTGPTALGSAGWQSLRHEMAVLGGAFCFAINAILIKRMPPVSPMAASTGFSICAALIAVPVALVFDAPWTLRPSALSLAGWVLLGLSTAVFAPIVYVKLIRSAGPTFAALSNYLVPPLTISLGFVLLQQQLDWNA</sequence>
<keyword evidence="2 5" id="KW-0812">Transmembrane</keyword>
<dbReference type="EMBL" id="AZHX01001459">
    <property type="protein sequence ID" value="ETX03146.1"/>
    <property type="molecule type" value="Genomic_DNA"/>
</dbReference>
<dbReference type="SUPFAM" id="SSF103481">
    <property type="entry name" value="Multidrug resistance efflux transporter EmrE"/>
    <property type="match status" value="2"/>
</dbReference>
<name>W4LZG3_9BACT</name>
<dbReference type="GO" id="GO:0016020">
    <property type="term" value="C:membrane"/>
    <property type="evidence" value="ECO:0007669"/>
    <property type="project" value="UniProtKB-SubCell"/>
</dbReference>
<feature type="transmembrane region" description="Helical" evidence="5">
    <location>
        <begin position="226"/>
        <end position="248"/>
    </location>
</feature>
<evidence type="ECO:0000256" key="2">
    <source>
        <dbReference type="ARBA" id="ARBA00022692"/>
    </source>
</evidence>
<evidence type="ECO:0000313" key="7">
    <source>
        <dbReference type="EMBL" id="ETX03146.1"/>
    </source>
</evidence>